<keyword evidence="7" id="KW-0811">Translocation</keyword>
<evidence type="ECO:0000256" key="3">
    <source>
        <dbReference type="ARBA" id="ARBA00022475"/>
    </source>
</evidence>
<feature type="region of interest" description="Disordered" evidence="9">
    <location>
        <begin position="94"/>
        <end position="165"/>
    </location>
</feature>
<accession>A0A3B0ZWS5</accession>
<evidence type="ECO:0000256" key="5">
    <source>
        <dbReference type="ARBA" id="ARBA00022927"/>
    </source>
</evidence>
<proteinExistence type="inferred from homology"/>
<evidence type="ECO:0000256" key="4">
    <source>
        <dbReference type="ARBA" id="ARBA00022692"/>
    </source>
</evidence>
<feature type="transmembrane region" description="Helical" evidence="10">
    <location>
        <begin position="6"/>
        <end position="25"/>
    </location>
</feature>
<keyword evidence="3" id="KW-1003">Cell membrane</keyword>
<dbReference type="Gene3D" id="1.20.5.3310">
    <property type="match status" value="1"/>
</dbReference>
<dbReference type="PANTHER" id="PTHR33162">
    <property type="entry name" value="SEC-INDEPENDENT PROTEIN TRANSLOCASE PROTEIN TATA, CHLOROPLASTIC"/>
    <property type="match status" value="1"/>
</dbReference>
<dbReference type="NCBIfam" id="TIGR01410">
    <property type="entry name" value="tatB"/>
    <property type="match status" value="1"/>
</dbReference>
<evidence type="ECO:0000256" key="7">
    <source>
        <dbReference type="ARBA" id="ARBA00023010"/>
    </source>
</evidence>
<sequence length="165" mass="18406">MFDIGFIELLLIGVVALVVVGPERLPKVASTLGRWVGRARHFVSNVKNDIDREMRQEQIREALGRDADLSEIKDIINDSKYTIENEIAGAKQDYVVAARDDDPGKDGADANQAQQIQEQEDGMEDYDLTDHTDNSDELDREFEASQAKADKISADNGRRNNKSNG</sequence>
<dbReference type="PRINTS" id="PR01506">
    <property type="entry name" value="TATBPROTEIN"/>
</dbReference>
<name>A0A3B0ZWS5_9ZZZZ</name>
<evidence type="ECO:0000256" key="9">
    <source>
        <dbReference type="SAM" id="MobiDB-lite"/>
    </source>
</evidence>
<dbReference type="HAMAP" id="MF_00237">
    <property type="entry name" value="TatB"/>
    <property type="match status" value="1"/>
</dbReference>
<keyword evidence="6 10" id="KW-1133">Transmembrane helix</keyword>
<feature type="compositionally biased region" description="Acidic residues" evidence="9">
    <location>
        <begin position="118"/>
        <end position="127"/>
    </location>
</feature>
<keyword evidence="4 10" id="KW-0812">Transmembrane</keyword>
<dbReference type="PANTHER" id="PTHR33162:SF1">
    <property type="entry name" value="SEC-INDEPENDENT PROTEIN TRANSLOCASE PROTEIN TATA, CHLOROPLASTIC"/>
    <property type="match status" value="1"/>
</dbReference>
<evidence type="ECO:0000256" key="6">
    <source>
        <dbReference type="ARBA" id="ARBA00022989"/>
    </source>
</evidence>
<organism evidence="11">
    <name type="scientific">hydrothermal vent metagenome</name>
    <dbReference type="NCBI Taxonomy" id="652676"/>
    <lineage>
        <taxon>unclassified sequences</taxon>
        <taxon>metagenomes</taxon>
        <taxon>ecological metagenomes</taxon>
    </lineage>
</organism>
<evidence type="ECO:0000256" key="8">
    <source>
        <dbReference type="ARBA" id="ARBA00023136"/>
    </source>
</evidence>
<dbReference type="InterPro" id="IPR003369">
    <property type="entry name" value="TatA/B/E"/>
</dbReference>
<comment type="subcellular location">
    <subcellularLocation>
        <location evidence="1">Membrane</location>
        <topology evidence="1">Single-pass membrane protein</topology>
    </subcellularLocation>
</comment>
<keyword evidence="2" id="KW-0813">Transport</keyword>
<feature type="compositionally biased region" description="Basic and acidic residues" evidence="9">
    <location>
        <begin position="98"/>
        <end position="108"/>
    </location>
</feature>
<evidence type="ECO:0000256" key="2">
    <source>
        <dbReference type="ARBA" id="ARBA00022448"/>
    </source>
</evidence>
<dbReference type="GO" id="GO:0008320">
    <property type="term" value="F:protein transmembrane transporter activity"/>
    <property type="evidence" value="ECO:0007669"/>
    <property type="project" value="InterPro"/>
</dbReference>
<gene>
    <name evidence="11" type="ORF">MNBD_GAMMA21-703</name>
</gene>
<reference evidence="11" key="1">
    <citation type="submission" date="2018-06" db="EMBL/GenBank/DDBJ databases">
        <authorList>
            <person name="Zhirakovskaya E."/>
        </authorList>
    </citation>
    <scope>NUCLEOTIDE SEQUENCE</scope>
</reference>
<evidence type="ECO:0000256" key="1">
    <source>
        <dbReference type="ARBA" id="ARBA00004167"/>
    </source>
</evidence>
<dbReference type="InterPro" id="IPR018448">
    <property type="entry name" value="TatB"/>
</dbReference>
<dbReference type="GO" id="GO:0043953">
    <property type="term" value="P:protein transport by the Tat complex"/>
    <property type="evidence" value="ECO:0007669"/>
    <property type="project" value="InterPro"/>
</dbReference>
<feature type="compositionally biased region" description="Basic and acidic residues" evidence="9">
    <location>
        <begin position="148"/>
        <end position="158"/>
    </location>
</feature>
<dbReference type="GO" id="GO:0016020">
    <property type="term" value="C:membrane"/>
    <property type="evidence" value="ECO:0007669"/>
    <property type="project" value="UniProtKB-SubCell"/>
</dbReference>
<evidence type="ECO:0000256" key="10">
    <source>
        <dbReference type="SAM" id="Phobius"/>
    </source>
</evidence>
<dbReference type="AlphaFoldDB" id="A0A3B0ZWS5"/>
<keyword evidence="8 10" id="KW-0472">Membrane</keyword>
<evidence type="ECO:0000313" key="11">
    <source>
        <dbReference type="EMBL" id="VAW97968.1"/>
    </source>
</evidence>
<dbReference type="EMBL" id="UOFR01000056">
    <property type="protein sequence ID" value="VAW97968.1"/>
    <property type="molecule type" value="Genomic_DNA"/>
</dbReference>
<dbReference type="Pfam" id="PF02416">
    <property type="entry name" value="TatA_B_E"/>
    <property type="match status" value="1"/>
</dbReference>
<keyword evidence="5" id="KW-0653">Protein transport</keyword>
<protein>
    <submittedName>
        <fullName evidence="11">Twin-arginine translocation protein TatB</fullName>
    </submittedName>
</protein>